<sequence>MQGRDDGTYPPGAFETGGRRLRVLSGHDVALVNGPVFLVGLFYAVSPWVLGFAGTHHDLAVHDLVVGCAVCLLAGGFTVAPERMTGLSGALGVTGLWMAVSPWVVGEVPGRATAVAGVVLGVLALVLGLVSTVLVRRANRVP</sequence>
<keyword evidence="2" id="KW-1185">Reference proteome</keyword>
<protein>
    <submittedName>
        <fullName evidence="1">SPW repeat protein</fullName>
    </submittedName>
</protein>
<evidence type="ECO:0000313" key="2">
    <source>
        <dbReference type="Proteomes" id="UP001432251"/>
    </source>
</evidence>
<gene>
    <name evidence="1" type="ORF">V2W30_40590</name>
</gene>
<accession>A0ACD5AQL7</accession>
<evidence type="ECO:0000313" key="1">
    <source>
        <dbReference type="EMBL" id="WWQ69472.1"/>
    </source>
</evidence>
<reference evidence="1" key="1">
    <citation type="journal article" date="2025" name="Int. J. Syst. Evol. Microbiol.">
        <title>Streptomyces citrinus sp. nov., with yellow diffusible pigment.</title>
        <authorList>
            <person name="He Y."/>
            <person name="Yang E."/>
            <person name="Xu J."/>
            <person name="Sun Y."/>
            <person name="Sun L."/>
        </authorList>
    </citation>
    <scope>NUCLEOTIDE SEQUENCE</scope>
    <source>
        <strain evidence="1">Q6</strain>
    </source>
</reference>
<dbReference type="EMBL" id="CP146023">
    <property type="protein sequence ID" value="WWQ69472.1"/>
    <property type="molecule type" value="Genomic_DNA"/>
</dbReference>
<keyword evidence="1" id="KW-0614">Plasmid</keyword>
<proteinExistence type="predicted"/>
<geneLocation type="plasmid" evidence="1 2">
    <name>p1</name>
</geneLocation>
<dbReference type="Proteomes" id="UP001432251">
    <property type="component" value="Plasmid p1"/>
</dbReference>
<organism evidence="1 2">
    <name type="scientific">Streptomyces citrinus</name>
    <dbReference type="NCBI Taxonomy" id="3118173"/>
    <lineage>
        <taxon>Bacteria</taxon>
        <taxon>Bacillati</taxon>
        <taxon>Actinomycetota</taxon>
        <taxon>Actinomycetes</taxon>
        <taxon>Kitasatosporales</taxon>
        <taxon>Streptomycetaceae</taxon>
        <taxon>Streptomyces</taxon>
    </lineage>
</organism>
<name>A0ACD5AQL7_9ACTN</name>